<dbReference type="PATRIC" id="fig|1915.4.peg.3582"/>
<sequence>MGSLRLTLCATALAVTALTPAAHAADGGSVSVTPSSPAPGAEVALRVSGCTGRSATAASAAFVADARLTGADGTLAGQTQVRSTIEPGSYDVKITCVDFEVKGTITVGTDTPGKPDEGRPTTPASPVAPVLAGGGGTARLAAADTADARPTGPGTGHAVTGLVLAGVAALAVVLLGSRRSRRTG</sequence>
<dbReference type="AlphaFoldDB" id="A0A1B1MA30"/>
<dbReference type="OrthoDB" id="4329722at2"/>
<dbReference type="EMBL" id="CP016438">
    <property type="protein sequence ID" value="ANS65486.1"/>
    <property type="molecule type" value="Genomic_DNA"/>
</dbReference>
<dbReference type="Proteomes" id="UP000092598">
    <property type="component" value="Chromosome"/>
</dbReference>
<dbReference type="STRING" id="1915.SLINC_3262"/>
<proteinExistence type="predicted"/>
<gene>
    <name evidence="1" type="ORF">SLINC_3262</name>
</gene>
<evidence type="ECO:0000313" key="2">
    <source>
        <dbReference type="Proteomes" id="UP000092598"/>
    </source>
</evidence>
<protein>
    <submittedName>
        <fullName evidence="1">Membrane protein</fullName>
    </submittedName>
</protein>
<dbReference type="KEGG" id="sls:SLINC_3262"/>
<name>A0A1B1MA30_STRLN</name>
<evidence type="ECO:0000313" key="1">
    <source>
        <dbReference type="EMBL" id="ANS65486.1"/>
    </source>
</evidence>
<organism evidence="1 2">
    <name type="scientific">Streptomyces lincolnensis</name>
    <dbReference type="NCBI Taxonomy" id="1915"/>
    <lineage>
        <taxon>Bacteria</taxon>
        <taxon>Bacillati</taxon>
        <taxon>Actinomycetota</taxon>
        <taxon>Actinomycetes</taxon>
        <taxon>Kitasatosporales</taxon>
        <taxon>Streptomycetaceae</taxon>
        <taxon>Streptomyces</taxon>
    </lineage>
</organism>
<dbReference type="RefSeq" id="WP_067433334.1">
    <property type="nucleotide sequence ID" value="NZ_CP016438.1"/>
</dbReference>
<accession>A0A1B1MA30</accession>
<reference evidence="1 2" key="1">
    <citation type="submission" date="2016-07" db="EMBL/GenBank/DDBJ databases">
        <title>Enhancement of antibiotic productionsby engineered nitrateutilization in actinobacteria.</title>
        <authorList>
            <person name="Meng S.C."/>
        </authorList>
    </citation>
    <scope>NUCLEOTIDE SEQUENCE [LARGE SCALE GENOMIC DNA]</scope>
    <source>
        <strain evidence="1 2">NRRL 2936</strain>
    </source>
</reference>
<keyword evidence="2" id="KW-1185">Reference proteome</keyword>